<sequence>MKLEIQNLRKNYNTEILKGISVVLESNKIYSLLGKNGAGKTTFMKILSGQIKYNEGMIKFHGDLNHDDISYTPESGVFLEYLTGHEHLELIKEMKKLDFNDSYLSKYAKKFNIYDFWDELVINYSHGMRHQLSLAMALLTSPKVLLLDEPLTSLDPINVKFTKDILLDYADEGNIVIISTHILPIASQLSNDILVLVDGKFVELKNKYNNKDRDCEFEEKIISLLK</sequence>
<keyword evidence="6" id="KW-1185">Reference proteome</keyword>
<accession>A0ABQ5N640</accession>
<feature type="domain" description="ABC transporter" evidence="4">
    <location>
        <begin position="1"/>
        <end position="223"/>
    </location>
</feature>
<protein>
    <submittedName>
        <fullName evidence="5">ABC transporter ATP-binding protein</fullName>
    </submittedName>
</protein>
<dbReference type="SMART" id="SM00382">
    <property type="entry name" value="AAA"/>
    <property type="match status" value="1"/>
</dbReference>
<keyword evidence="3 5" id="KW-0067">ATP-binding</keyword>
<proteinExistence type="predicted"/>
<dbReference type="PANTHER" id="PTHR42939">
    <property type="entry name" value="ABC TRANSPORTER ATP-BINDING PROTEIN ALBC-RELATED"/>
    <property type="match status" value="1"/>
</dbReference>
<evidence type="ECO:0000256" key="1">
    <source>
        <dbReference type="ARBA" id="ARBA00022448"/>
    </source>
</evidence>
<dbReference type="GO" id="GO:0005524">
    <property type="term" value="F:ATP binding"/>
    <property type="evidence" value="ECO:0007669"/>
    <property type="project" value="UniProtKB-KW"/>
</dbReference>
<dbReference type="InterPro" id="IPR003439">
    <property type="entry name" value="ABC_transporter-like_ATP-bd"/>
</dbReference>
<name>A0ABQ5N640_9CLOT</name>
<keyword evidence="1" id="KW-0813">Transport</keyword>
<dbReference type="InterPro" id="IPR027417">
    <property type="entry name" value="P-loop_NTPase"/>
</dbReference>
<organism evidence="5 6">
    <name type="scientific">Clostridium omnivorum</name>
    <dbReference type="NCBI Taxonomy" id="1604902"/>
    <lineage>
        <taxon>Bacteria</taxon>
        <taxon>Bacillati</taxon>
        <taxon>Bacillota</taxon>
        <taxon>Clostridia</taxon>
        <taxon>Eubacteriales</taxon>
        <taxon>Clostridiaceae</taxon>
        <taxon>Clostridium</taxon>
    </lineage>
</organism>
<dbReference type="PROSITE" id="PS50893">
    <property type="entry name" value="ABC_TRANSPORTER_2"/>
    <property type="match status" value="1"/>
</dbReference>
<dbReference type="InterPro" id="IPR051782">
    <property type="entry name" value="ABC_Transporter_VariousFunc"/>
</dbReference>
<gene>
    <name evidence="5" type="ORF">bsdE14_21080</name>
</gene>
<evidence type="ECO:0000313" key="6">
    <source>
        <dbReference type="Proteomes" id="UP001208567"/>
    </source>
</evidence>
<dbReference type="Proteomes" id="UP001208567">
    <property type="component" value="Unassembled WGS sequence"/>
</dbReference>
<evidence type="ECO:0000313" key="5">
    <source>
        <dbReference type="EMBL" id="GLC30698.1"/>
    </source>
</evidence>
<dbReference type="CDD" id="cd03230">
    <property type="entry name" value="ABC_DR_subfamily_A"/>
    <property type="match status" value="1"/>
</dbReference>
<keyword evidence="2" id="KW-0547">Nucleotide-binding</keyword>
<comment type="caution">
    <text evidence="5">The sequence shown here is derived from an EMBL/GenBank/DDBJ whole genome shotgun (WGS) entry which is preliminary data.</text>
</comment>
<dbReference type="PANTHER" id="PTHR42939:SF1">
    <property type="entry name" value="ABC TRANSPORTER ATP-BINDING PROTEIN ALBC-RELATED"/>
    <property type="match status" value="1"/>
</dbReference>
<evidence type="ECO:0000259" key="4">
    <source>
        <dbReference type="PROSITE" id="PS50893"/>
    </source>
</evidence>
<dbReference type="RefSeq" id="WP_264849977.1">
    <property type="nucleotide sequence ID" value="NZ_BRXR01000001.1"/>
</dbReference>
<dbReference type="SUPFAM" id="SSF52540">
    <property type="entry name" value="P-loop containing nucleoside triphosphate hydrolases"/>
    <property type="match status" value="1"/>
</dbReference>
<dbReference type="EMBL" id="BRXR01000001">
    <property type="protein sequence ID" value="GLC30698.1"/>
    <property type="molecule type" value="Genomic_DNA"/>
</dbReference>
<reference evidence="5 6" key="1">
    <citation type="journal article" date="2024" name="Int. J. Syst. Evol. Microbiol.">
        <title>Clostridium omnivorum sp. nov., isolated from anoxic soil under the treatment of reductive soil disinfestation.</title>
        <authorList>
            <person name="Ueki A."/>
            <person name="Tonouchi A."/>
            <person name="Kaku N."/>
            <person name="Honma S."/>
            <person name="Ueki K."/>
        </authorList>
    </citation>
    <scope>NUCLEOTIDE SEQUENCE [LARGE SCALE GENOMIC DNA]</scope>
    <source>
        <strain evidence="5 6">E14</strain>
    </source>
</reference>
<evidence type="ECO:0000256" key="3">
    <source>
        <dbReference type="ARBA" id="ARBA00022840"/>
    </source>
</evidence>
<dbReference type="InterPro" id="IPR003593">
    <property type="entry name" value="AAA+_ATPase"/>
</dbReference>
<evidence type="ECO:0000256" key="2">
    <source>
        <dbReference type="ARBA" id="ARBA00022741"/>
    </source>
</evidence>
<dbReference type="Gene3D" id="3.40.50.300">
    <property type="entry name" value="P-loop containing nucleotide triphosphate hydrolases"/>
    <property type="match status" value="1"/>
</dbReference>
<dbReference type="Pfam" id="PF00005">
    <property type="entry name" value="ABC_tran"/>
    <property type="match status" value="1"/>
</dbReference>